<keyword evidence="3" id="KW-1185">Reference proteome</keyword>
<evidence type="ECO:0000313" key="2">
    <source>
        <dbReference type="EMBL" id="GLR50088.1"/>
    </source>
</evidence>
<name>A0ABQ5ZGR5_9HYPH</name>
<evidence type="ECO:0000256" key="1">
    <source>
        <dbReference type="SAM" id="Phobius"/>
    </source>
</evidence>
<comment type="caution">
    <text evidence="2">The sequence shown here is derived from an EMBL/GenBank/DDBJ whole genome shotgun (WGS) entry which is preliminary data.</text>
</comment>
<proteinExistence type="predicted"/>
<keyword evidence="1" id="KW-1133">Transmembrane helix</keyword>
<accession>A0ABQ5ZGR5</accession>
<dbReference type="EMBL" id="BSOP01000010">
    <property type="protein sequence ID" value="GLR50088.1"/>
    <property type="molecule type" value="Genomic_DNA"/>
</dbReference>
<reference evidence="3" key="1">
    <citation type="journal article" date="2019" name="Int. J. Syst. Evol. Microbiol.">
        <title>The Global Catalogue of Microorganisms (GCM) 10K type strain sequencing project: providing services to taxonomists for standard genome sequencing and annotation.</title>
        <authorList>
            <consortium name="The Broad Institute Genomics Platform"/>
            <consortium name="The Broad Institute Genome Sequencing Center for Infectious Disease"/>
            <person name="Wu L."/>
            <person name="Ma J."/>
        </authorList>
    </citation>
    <scope>NUCLEOTIDE SEQUENCE [LARGE SCALE GENOMIC DNA]</scope>
    <source>
        <strain evidence="3">NBRC 102122</strain>
    </source>
</reference>
<keyword evidence="1" id="KW-0812">Transmembrane</keyword>
<dbReference type="RefSeq" id="WP_244768996.1">
    <property type="nucleotide sequence ID" value="NZ_BSOP01000010.1"/>
</dbReference>
<feature type="transmembrane region" description="Helical" evidence="1">
    <location>
        <begin position="57"/>
        <end position="80"/>
    </location>
</feature>
<evidence type="ECO:0000313" key="3">
    <source>
        <dbReference type="Proteomes" id="UP001156702"/>
    </source>
</evidence>
<keyword evidence="1" id="KW-0472">Membrane</keyword>
<dbReference type="Proteomes" id="UP001156702">
    <property type="component" value="Unassembled WGS sequence"/>
</dbReference>
<protein>
    <submittedName>
        <fullName evidence="2">Uncharacterized protein</fullName>
    </submittedName>
</protein>
<gene>
    <name evidence="2" type="ORF">GCM10007923_12930</name>
</gene>
<sequence length="82" mass="8558">MRTLGLLLLSAILAFVASLVVAGLFLPVYGLFEGDPHNCLKDGIGQCASLVVLSALIYGPLFTIVGTVVGTPVVMTILAWRA</sequence>
<organism evidence="2 3">
    <name type="scientific">Shinella yambaruensis</name>
    <dbReference type="NCBI Taxonomy" id="415996"/>
    <lineage>
        <taxon>Bacteria</taxon>
        <taxon>Pseudomonadati</taxon>
        <taxon>Pseudomonadota</taxon>
        <taxon>Alphaproteobacteria</taxon>
        <taxon>Hyphomicrobiales</taxon>
        <taxon>Rhizobiaceae</taxon>
        <taxon>Shinella</taxon>
    </lineage>
</organism>